<evidence type="ECO:0000256" key="1">
    <source>
        <dbReference type="SAM" id="MobiDB-lite"/>
    </source>
</evidence>
<organism evidence="2 3">
    <name type="scientific">Lasiosphaeria hispida</name>
    <dbReference type="NCBI Taxonomy" id="260671"/>
    <lineage>
        <taxon>Eukaryota</taxon>
        <taxon>Fungi</taxon>
        <taxon>Dikarya</taxon>
        <taxon>Ascomycota</taxon>
        <taxon>Pezizomycotina</taxon>
        <taxon>Sordariomycetes</taxon>
        <taxon>Sordariomycetidae</taxon>
        <taxon>Sordariales</taxon>
        <taxon>Lasiosphaeriaceae</taxon>
        <taxon>Lasiosphaeria</taxon>
    </lineage>
</organism>
<keyword evidence="3" id="KW-1185">Reference proteome</keyword>
<evidence type="ECO:0000313" key="3">
    <source>
        <dbReference type="Proteomes" id="UP001275084"/>
    </source>
</evidence>
<dbReference type="AlphaFoldDB" id="A0AAJ0HBK3"/>
<feature type="compositionally biased region" description="Low complexity" evidence="1">
    <location>
        <begin position="8"/>
        <end position="23"/>
    </location>
</feature>
<feature type="region of interest" description="Disordered" evidence="1">
    <location>
        <begin position="1"/>
        <end position="32"/>
    </location>
</feature>
<name>A0AAJ0HBK3_9PEZI</name>
<accession>A0AAJ0HBK3</accession>
<reference evidence="2" key="1">
    <citation type="journal article" date="2023" name="Mol. Phylogenet. Evol.">
        <title>Genome-scale phylogeny and comparative genomics of the fungal order Sordariales.</title>
        <authorList>
            <person name="Hensen N."/>
            <person name="Bonometti L."/>
            <person name="Westerberg I."/>
            <person name="Brannstrom I.O."/>
            <person name="Guillou S."/>
            <person name="Cros-Aarteil S."/>
            <person name="Calhoun S."/>
            <person name="Haridas S."/>
            <person name="Kuo A."/>
            <person name="Mondo S."/>
            <person name="Pangilinan J."/>
            <person name="Riley R."/>
            <person name="LaButti K."/>
            <person name="Andreopoulos B."/>
            <person name="Lipzen A."/>
            <person name="Chen C."/>
            <person name="Yan M."/>
            <person name="Daum C."/>
            <person name="Ng V."/>
            <person name="Clum A."/>
            <person name="Steindorff A."/>
            <person name="Ohm R.A."/>
            <person name="Martin F."/>
            <person name="Silar P."/>
            <person name="Natvig D.O."/>
            <person name="Lalanne C."/>
            <person name="Gautier V."/>
            <person name="Ament-Velasquez S.L."/>
            <person name="Kruys A."/>
            <person name="Hutchinson M.I."/>
            <person name="Powell A.J."/>
            <person name="Barry K."/>
            <person name="Miller A.N."/>
            <person name="Grigoriev I.V."/>
            <person name="Debuchy R."/>
            <person name="Gladieux P."/>
            <person name="Hiltunen Thoren M."/>
            <person name="Johannesson H."/>
        </authorList>
    </citation>
    <scope>NUCLEOTIDE SEQUENCE</scope>
    <source>
        <strain evidence="2">CBS 955.72</strain>
    </source>
</reference>
<protein>
    <submittedName>
        <fullName evidence="2">Uncharacterized protein</fullName>
    </submittedName>
</protein>
<evidence type="ECO:0000313" key="2">
    <source>
        <dbReference type="EMBL" id="KAK3346596.1"/>
    </source>
</evidence>
<dbReference type="EMBL" id="JAUIQD010000006">
    <property type="protein sequence ID" value="KAK3346596.1"/>
    <property type="molecule type" value="Genomic_DNA"/>
</dbReference>
<dbReference type="Proteomes" id="UP001275084">
    <property type="component" value="Unassembled WGS sequence"/>
</dbReference>
<reference evidence="2" key="2">
    <citation type="submission" date="2023-06" db="EMBL/GenBank/DDBJ databases">
        <authorList>
            <consortium name="Lawrence Berkeley National Laboratory"/>
            <person name="Haridas S."/>
            <person name="Hensen N."/>
            <person name="Bonometti L."/>
            <person name="Westerberg I."/>
            <person name="Brannstrom I.O."/>
            <person name="Guillou S."/>
            <person name="Cros-Aarteil S."/>
            <person name="Calhoun S."/>
            <person name="Kuo A."/>
            <person name="Mondo S."/>
            <person name="Pangilinan J."/>
            <person name="Riley R."/>
            <person name="Labutti K."/>
            <person name="Andreopoulos B."/>
            <person name="Lipzen A."/>
            <person name="Chen C."/>
            <person name="Yanf M."/>
            <person name="Daum C."/>
            <person name="Ng V."/>
            <person name="Clum A."/>
            <person name="Steindorff A."/>
            <person name="Ohm R."/>
            <person name="Martin F."/>
            <person name="Silar P."/>
            <person name="Natvig D."/>
            <person name="Lalanne C."/>
            <person name="Gautier V."/>
            <person name="Ament-Velasquez S.L."/>
            <person name="Kruys A."/>
            <person name="Hutchinson M.I."/>
            <person name="Powell A.J."/>
            <person name="Barry K."/>
            <person name="Miller A.N."/>
            <person name="Grigoriev I.V."/>
            <person name="Debuchy R."/>
            <person name="Gladieux P."/>
            <person name="Thoren M.H."/>
            <person name="Johannesson H."/>
        </authorList>
    </citation>
    <scope>NUCLEOTIDE SEQUENCE</scope>
    <source>
        <strain evidence="2">CBS 955.72</strain>
    </source>
</reference>
<comment type="caution">
    <text evidence="2">The sequence shown here is derived from an EMBL/GenBank/DDBJ whole genome shotgun (WGS) entry which is preliminary data.</text>
</comment>
<feature type="region of interest" description="Disordered" evidence="1">
    <location>
        <begin position="101"/>
        <end position="131"/>
    </location>
</feature>
<feature type="compositionally biased region" description="Basic and acidic residues" evidence="1">
    <location>
        <begin position="120"/>
        <end position="131"/>
    </location>
</feature>
<gene>
    <name evidence="2" type="ORF">B0T25DRAFT_281867</name>
</gene>
<proteinExistence type="predicted"/>
<sequence length="131" mass="13828">MTFSLFKTTKTTPAPPAEGAASPDPLPPKKKSLYQRYWDAKNGRNKTISEADLLQYTGKTKAELDEWAKDRPGVGGNRAAGTLAMGTTTGLGGMSAAEGFGGWGPSAGDPKLKFPLPPKETAKKVDSEEDA</sequence>